<evidence type="ECO:0000259" key="13">
    <source>
        <dbReference type="Pfam" id="PF23143"/>
    </source>
</evidence>
<dbReference type="EMBL" id="JNBS01000822">
    <property type="protein sequence ID" value="OQS03621.1"/>
    <property type="molecule type" value="Genomic_DNA"/>
</dbReference>
<evidence type="ECO:0000256" key="6">
    <source>
        <dbReference type="ARBA" id="ARBA00022840"/>
    </source>
</evidence>
<dbReference type="PANTHER" id="PTHR45630:SF7">
    <property type="entry name" value="ENDOPLASMIC RETICULUM TRANSMEMBRANE HELIX TRANSLOCASE"/>
    <property type="match status" value="1"/>
</dbReference>
<evidence type="ECO:0000256" key="7">
    <source>
        <dbReference type="ARBA" id="ARBA00022842"/>
    </source>
</evidence>
<dbReference type="PANTHER" id="PTHR45630">
    <property type="entry name" value="CATION-TRANSPORTING ATPASE-RELATED"/>
    <property type="match status" value="1"/>
</dbReference>
<keyword evidence="5" id="KW-0547">Nucleotide-binding</keyword>
<feature type="transmembrane region" description="Helical" evidence="11">
    <location>
        <begin position="21"/>
        <end position="43"/>
    </location>
</feature>
<gene>
    <name evidence="14" type="ORF">THRCLA_04057</name>
</gene>
<dbReference type="InterPro" id="IPR001757">
    <property type="entry name" value="P_typ_ATPase"/>
</dbReference>
<feature type="transmembrane region" description="Helical" evidence="11">
    <location>
        <begin position="223"/>
        <end position="241"/>
    </location>
</feature>
<dbReference type="InterPro" id="IPR023214">
    <property type="entry name" value="HAD_sf"/>
</dbReference>
<dbReference type="InterPro" id="IPR036412">
    <property type="entry name" value="HAD-like_sf"/>
</dbReference>
<evidence type="ECO:0000313" key="15">
    <source>
        <dbReference type="Proteomes" id="UP000243217"/>
    </source>
</evidence>
<dbReference type="Gene3D" id="2.70.150.10">
    <property type="entry name" value="Calcium-transporting ATPase, cytoplasmic transduction domain A"/>
    <property type="match status" value="1"/>
</dbReference>
<accession>A0A1W0A0A5</accession>
<dbReference type="SUPFAM" id="SSF81660">
    <property type="entry name" value="Metal cation-transporting ATPase, ATP-binding domain N"/>
    <property type="match status" value="1"/>
</dbReference>
<dbReference type="SUPFAM" id="SSF81653">
    <property type="entry name" value="Calcium ATPase, transduction domain A"/>
    <property type="match status" value="1"/>
</dbReference>
<keyword evidence="6" id="KW-0067">ATP-binding</keyword>
<dbReference type="GO" id="GO:0046872">
    <property type="term" value="F:metal ion binding"/>
    <property type="evidence" value="ECO:0007669"/>
    <property type="project" value="UniProtKB-KW"/>
</dbReference>
<feature type="transmembrane region" description="Helical" evidence="11">
    <location>
        <begin position="990"/>
        <end position="1009"/>
    </location>
</feature>
<dbReference type="STRING" id="74557.A0A1W0A0A5"/>
<dbReference type="PRINTS" id="PR00119">
    <property type="entry name" value="CATATPASE"/>
</dbReference>
<dbReference type="GO" id="GO:0005524">
    <property type="term" value="F:ATP binding"/>
    <property type="evidence" value="ECO:0007669"/>
    <property type="project" value="UniProtKB-KW"/>
</dbReference>
<evidence type="ECO:0000256" key="9">
    <source>
        <dbReference type="ARBA" id="ARBA00022989"/>
    </source>
</evidence>
<dbReference type="Gene3D" id="3.40.50.1000">
    <property type="entry name" value="HAD superfamily/HAD-like"/>
    <property type="match status" value="2"/>
</dbReference>
<keyword evidence="7" id="KW-0460">Magnesium</keyword>
<keyword evidence="4" id="KW-0479">Metal-binding</keyword>
<dbReference type="InterPro" id="IPR023299">
    <property type="entry name" value="ATPase_P-typ_cyto_dom_N"/>
</dbReference>
<feature type="domain" description="P5A-ATPase transmembrane helical hairpin" evidence="13">
    <location>
        <begin position="23"/>
        <end position="86"/>
    </location>
</feature>
<feature type="transmembrane region" description="Helical" evidence="11">
    <location>
        <begin position="201"/>
        <end position="217"/>
    </location>
</feature>
<dbReference type="AlphaFoldDB" id="A0A1W0A0A5"/>
<dbReference type="SFLD" id="SFLDS00003">
    <property type="entry name" value="Haloacid_Dehalogenase"/>
    <property type="match status" value="1"/>
</dbReference>
<keyword evidence="8" id="KW-1278">Translocase</keyword>
<dbReference type="PRINTS" id="PR00121">
    <property type="entry name" value="NAKATPASE"/>
</dbReference>
<evidence type="ECO:0000256" key="8">
    <source>
        <dbReference type="ARBA" id="ARBA00022967"/>
    </source>
</evidence>
<evidence type="ECO:0000259" key="12">
    <source>
        <dbReference type="Pfam" id="PF00122"/>
    </source>
</evidence>
<comment type="similarity">
    <text evidence="2">Belongs to the cation transport ATPase (P-type) (TC 3.A.3) family. Type V subfamily.</text>
</comment>
<feature type="transmembrane region" description="Helical" evidence="11">
    <location>
        <begin position="49"/>
        <end position="69"/>
    </location>
</feature>
<dbReference type="Gene3D" id="3.40.1110.10">
    <property type="entry name" value="Calcium-transporting ATPase, cytoplasmic domain N"/>
    <property type="match status" value="1"/>
</dbReference>
<feature type="transmembrane region" description="Helical" evidence="11">
    <location>
        <begin position="1029"/>
        <end position="1048"/>
    </location>
</feature>
<feature type="transmembrane region" description="Helical" evidence="11">
    <location>
        <begin position="883"/>
        <end position="902"/>
    </location>
</feature>
<evidence type="ECO:0000256" key="10">
    <source>
        <dbReference type="ARBA" id="ARBA00023136"/>
    </source>
</evidence>
<feature type="transmembrane region" description="Helical" evidence="11">
    <location>
        <begin position="381"/>
        <end position="401"/>
    </location>
</feature>
<reference evidence="14 15" key="1">
    <citation type="journal article" date="2014" name="Genome Biol. Evol.">
        <title>The secreted proteins of Achlya hypogyna and Thraustotheca clavata identify the ancestral oomycete secretome and reveal gene acquisitions by horizontal gene transfer.</title>
        <authorList>
            <person name="Misner I."/>
            <person name="Blouin N."/>
            <person name="Leonard G."/>
            <person name="Richards T.A."/>
            <person name="Lane C.E."/>
        </authorList>
    </citation>
    <scope>NUCLEOTIDE SEQUENCE [LARGE SCALE GENOMIC DNA]</scope>
    <source>
        <strain evidence="14 15">ATCC 34112</strain>
    </source>
</reference>
<keyword evidence="15" id="KW-1185">Reference proteome</keyword>
<keyword evidence="9 11" id="KW-1133">Transmembrane helix</keyword>
<keyword evidence="3 11" id="KW-0812">Transmembrane</keyword>
<dbReference type="InterPro" id="IPR044492">
    <property type="entry name" value="P_typ_ATPase_HD_dom"/>
</dbReference>
<dbReference type="SFLD" id="SFLDG00002">
    <property type="entry name" value="C1.7:_P-type_atpase_like"/>
    <property type="match status" value="1"/>
</dbReference>
<dbReference type="SUPFAM" id="SSF56784">
    <property type="entry name" value="HAD-like"/>
    <property type="match status" value="1"/>
</dbReference>
<feature type="transmembrane region" description="Helical" evidence="11">
    <location>
        <begin position="908"/>
        <end position="927"/>
    </location>
</feature>
<evidence type="ECO:0000256" key="1">
    <source>
        <dbReference type="ARBA" id="ARBA00004141"/>
    </source>
</evidence>
<organism evidence="14 15">
    <name type="scientific">Thraustotheca clavata</name>
    <dbReference type="NCBI Taxonomy" id="74557"/>
    <lineage>
        <taxon>Eukaryota</taxon>
        <taxon>Sar</taxon>
        <taxon>Stramenopiles</taxon>
        <taxon>Oomycota</taxon>
        <taxon>Saprolegniomycetes</taxon>
        <taxon>Saprolegniales</taxon>
        <taxon>Achlyaceae</taxon>
        <taxon>Thraustotheca</taxon>
    </lineage>
</organism>
<dbReference type="OrthoDB" id="48943at2759"/>
<evidence type="ECO:0000256" key="3">
    <source>
        <dbReference type="ARBA" id="ARBA00022692"/>
    </source>
</evidence>
<protein>
    <submittedName>
        <fullName evidence="14">P-type ATPase (P-ATPase) Superfamily</fullName>
    </submittedName>
</protein>
<dbReference type="Pfam" id="PF23143">
    <property type="entry name" value="2TM_P5A-ATPase"/>
    <property type="match status" value="1"/>
</dbReference>
<dbReference type="SUPFAM" id="SSF81665">
    <property type="entry name" value="Calcium ATPase, transmembrane domain M"/>
    <property type="match status" value="1"/>
</dbReference>
<evidence type="ECO:0000256" key="4">
    <source>
        <dbReference type="ARBA" id="ARBA00022723"/>
    </source>
</evidence>
<keyword evidence="10 11" id="KW-0472">Membrane</keyword>
<feature type="transmembrane region" description="Helical" evidence="11">
    <location>
        <begin position="939"/>
        <end position="970"/>
    </location>
</feature>
<dbReference type="Proteomes" id="UP000243217">
    <property type="component" value="Unassembled WGS sequence"/>
</dbReference>
<name>A0A1W0A0A5_9STRA</name>
<dbReference type="Pfam" id="PF13246">
    <property type="entry name" value="Cation_ATPase"/>
    <property type="match status" value="1"/>
</dbReference>
<dbReference type="Pfam" id="PF00122">
    <property type="entry name" value="E1-E2_ATPase"/>
    <property type="match status" value="1"/>
</dbReference>
<evidence type="ECO:0000256" key="2">
    <source>
        <dbReference type="ARBA" id="ARBA00006000"/>
    </source>
</evidence>
<comment type="caution">
    <text evidence="14">The sequence shown here is derived from an EMBL/GenBank/DDBJ whole genome shotgun (WGS) entry which is preliminary data.</text>
</comment>
<evidence type="ECO:0000256" key="11">
    <source>
        <dbReference type="SAM" id="Phobius"/>
    </source>
</evidence>
<dbReference type="GO" id="GO:0006874">
    <property type="term" value="P:intracellular calcium ion homeostasis"/>
    <property type="evidence" value="ECO:0007669"/>
    <property type="project" value="TreeGrafter"/>
</dbReference>
<dbReference type="InterPro" id="IPR018303">
    <property type="entry name" value="ATPase_P-typ_P_site"/>
</dbReference>
<dbReference type="GO" id="GO:0016887">
    <property type="term" value="F:ATP hydrolysis activity"/>
    <property type="evidence" value="ECO:0007669"/>
    <property type="project" value="InterPro"/>
</dbReference>
<sequence length="1096" mass="123628">MARGMEVDDTELHRPLSFYRLLPSFLRLDVLPFSILYTCFGINAARASLGHGFTVALAFTAFLHALAFFTSEWSLDIKCWMAYSNVELQVNRNDLYVKVIPLNKHASRQLCQVYYDPPKPHQAMQNNIVVWFAYQKQRFCFVKTQDICFKRLEYPTKESLEYYTNSIGYTCLGDVEDATLRWHQNEFHIPMPHFWELLKQHLVAPFFVFQFFCMLLWCLDEYMYYSLLTLAMLILFECTVVKQRQHNMELLRQMQRPPTRVFVYRMRKWFEISSVELVPGDIVSVGKTKTLHFNQEDETLSPCDLLLLQGTCIVNEAMLSGESIPLRKEMIQLGDFPSDTHLNMDDVSHKKHVIFGGTKGNLMRTILFSAQRMTANNRESMLFILFLLCFAIAASIIVLVEGKKDPTRSMYKLFLHCVMIITSVVPPELPMELSLAVTNSLLSLSKMAIFCTEPFRIPYAGKVDIICFDKTGTLTSDALEMCGIAGLTKSSLLSISDPLTLVPPGLLPSEVQVILASCHSLMILNGVVSGDPLEKTVLAHLRDWHLHQLDRLTSRYPFGIHALKIVHRCGFSSELKRMSAIVLVEAGSDIEIRVVAKGAPEVMKDLYTSVPSYYTSVYQHYALKGSRVLALGYKSLPSHDLLSVRQLSRAAIEKDLIFAGFLVLDCPLKEDSIQVVNELQLASNQVAMITGDNALTACDVARQVKILPHKNTLSLQQANKSSSKDLVWVNHFDSEAPVIPFDAEMTQELSESYNLCLNGEALRILSTDTLQSMCPYIQVYARTSPEQKEGIIEAFNNLNMITAMCGDGTNDVGALKKAHVGISIINNPEHNNKYQRFSSEIVQFGDASIASPFTSKSPSIQCTKDIIRQGRCTLVTTLQMYKILGVNCLITAYVLSFLYLYGVKQGDTQLTCIGLLVALFFLFLSYAEPASELSYERPVARVFSLSVMLSIIMQFMVHLASLIIALSIAAPLVDFNDPIMHADAKFHPNILNSIMFLISTAMQITTFVANYRGQPFMESFHEHKLFSRCAYLSYIVLTLATFDIIPSLNSFLQLVPMPSFTIQLNVSALILLNTLTILSLEHGIQLFTTWYPSIMA</sequence>
<proteinExistence type="inferred from homology"/>
<evidence type="ECO:0000313" key="14">
    <source>
        <dbReference type="EMBL" id="OQS03621.1"/>
    </source>
</evidence>
<feature type="transmembrane region" description="Helical" evidence="11">
    <location>
        <begin position="1060"/>
        <end position="1080"/>
    </location>
</feature>
<dbReference type="SFLD" id="SFLDF00027">
    <property type="entry name" value="p-type_atpase"/>
    <property type="match status" value="1"/>
</dbReference>
<dbReference type="InterPro" id="IPR023298">
    <property type="entry name" value="ATPase_P-typ_TM_dom_sf"/>
</dbReference>
<dbReference type="InterPro" id="IPR006544">
    <property type="entry name" value="P-type_TPase_V"/>
</dbReference>
<dbReference type="GO" id="GO:0019829">
    <property type="term" value="F:ATPase-coupled monoatomic cation transmembrane transporter activity"/>
    <property type="evidence" value="ECO:0007669"/>
    <property type="project" value="TreeGrafter"/>
</dbReference>
<dbReference type="NCBIfam" id="TIGR01494">
    <property type="entry name" value="ATPase_P-type"/>
    <property type="match status" value="1"/>
</dbReference>
<evidence type="ECO:0000256" key="5">
    <source>
        <dbReference type="ARBA" id="ARBA00022741"/>
    </source>
</evidence>
<dbReference type="InterPro" id="IPR059000">
    <property type="entry name" value="ATPase_P-type_domA"/>
</dbReference>
<dbReference type="InterPro" id="IPR008250">
    <property type="entry name" value="ATPase_P-typ_transduc_dom_A_sf"/>
</dbReference>
<dbReference type="GO" id="GO:0005789">
    <property type="term" value="C:endoplasmic reticulum membrane"/>
    <property type="evidence" value="ECO:0007669"/>
    <property type="project" value="TreeGrafter"/>
</dbReference>
<dbReference type="InterPro" id="IPR057255">
    <property type="entry name" value="2TM_P5A-ATPase"/>
</dbReference>
<dbReference type="Gene3D" id="1.20.1110.10">
    <property type="entry name" value="Calcium-transporting ATPase, transmembrane domain"/>
    <property type="match status" value="1"/>
</dbReference>
<dbReference type="NCBIfam" id="TIGR01657">
    <property type="entry name" value="P-ATPase-V"/>
    <property type="match status" value="1"/>
</dbReference>
<dbReference type="PROSITE" id="PS00154">
    <property type="entry name" value="ATPASE_E1_E2"/>
    <property type="match status" value="1"/>
</dbReference>
<dbReference type="GO" id="GO:0015662">
    <property type="term" value="F:P-type ion transporter activity"/>
    <property type="evidence" value="ECO:0007669"/>
    <property type="project" value="TreeGrafter"/>
</dbReference>
<comment type="subcellular location">
    <subcellularLocation>
        <location evidence="1">Membrane</location>
        <topology evidence="1">Multi-pass membrane protein</topology>
    </subcellularLocation>
</comment>
<feature type="domain" description="P-type ATPase A" evidence="12">
    <location>
        <begin position="258"/>
        <end position="359"/>
    </location>
</feature>